<evidence type="ECO:0000256" key="1">
    <source>
        <dbReference type="ARBA" id="ARBA00022737"/>
    </source>
</evidence>
<dbReference type="EMBL" id="JABEZZ010000007">
    <property type="protein sequence ID" value="MBA0591155.1"/>
    <property type="molecule type" value="Genomic_DNA"/>
</dbReference>
<dbReference type="SUPFAM" id="SSF48452">
    <property type="entry name" value="TPR-like"/>
    <property type="match status" value="1"/>
</dbReference>
<feature type="repeat" description="PPR" evidence="2">
    <location>
        <begin position="306"/>
        <end position="340"/>
    </location>
</feature>
<dbReference type="AlphaFoldDB" id="A0A7J8PPE0"/>
<reference evidence="4 5" key="1">
    <citation type="journal article" date="2019" name="Genome Biol. Evol.">
        <title>Insights into the evolution of the New World diploid cottons (Gossypium, subgenus Houzingenia) based on genome sequencing.</title>
        <authorList>
            <person name="Grover C.E."/>
            <person name="Arick M.A. 2nd"/>
            <person name="Thrash A."/>
            <person name="Conover J.L."/>
            <person name="Sanders W.S."/>
            <person name="Peterson D.G."/>
            <person name="Frelichowski J.E."/>
            <person name="Scheffler J.A."/>
            <person name="Scheffler B.E."/>
            <person name="Wendel J.F."/>
        </authorList>
    </citation>
    <scope>NUCLEOTIDE SEQUENCE [LARGE SCALE GENOMIC DNA]</scope>
    <source>
        <strain evidence="4">8</strain>
        <tissue evidence="4">Leaf</tissue>
    </source>
</reference>
<dbReference type="Gene3D" id="1.25.40.10">
    <property type="entry name" value="Tetratricopeptide repeat domain"/>
    <property type="match status" value="3"/>
</dbReference>
<evidence type="ECO:0000313" key="5">
    <source>
        <dbReference type="Proteomes" id="UP000593578"/>
    </source>
</evidence>
<proteinExistence type="predicted"/>
<dbReference type="FunFam" id="1.25.40.10:FF:000242">
    <property type="entry name" value="Pentatricopeptide repeat-containing protein"/>
    <property type="match status" value="1"/>
</dbReference>
<dbReference type="InterPro" id="IPR046848">
    <property type="entry name" value="E_motif"/>
</dbReference>
<gene>
    <name evidence="4" type="ORF">Gorai_019840</name>
</gene>
<evidence type="ECO:0000256" key="2">
    <source>
        <dbReference type="PROSITE-ProRule" id="PRU00708"/>
    </source>
</evidence>
<dbReference type="NCBIfam" id="TIGR00756">
    <property type="entry name" value="PPR"/>
    <property type="match status" value="5"/>
</dbReference>
<feature type="region of interest" description="Disordered" evidence="3">
    <location>
        <begin position="598"/>
        <end position="617"/>
    </location>
</feature>
<dbReference type="InterPro" id="IPR002885">
    <property type="entry name" value="PPR_rpt"/>
</dbReference>
<comment type="caution">
    <text evidence="4">The sequence shown here is derived from an EMBL/GenBank/DDBJ whole genome shotgun (WGS) entry which is preliminary data.</text>
</comment>
<dbReference type="InterPro" id="IPR046960">
    <property type="entry name" value="PPR_At4g14850-like_plant"/>
</dbReference>
<dbReference type="Pfam" id="PF13041">
    <property type="entry name" value="PPR_2"/>
    <property type="match status" value="3"/>
</dbReference>
<feature type="repeat" description="PPR" evidence="2">
    <location>
        <begin position="72"/>
        <end position="106"/>
    </location>
</feature>
<dbReference type="PANTHER" id="PTHR47926:SF540">
    <property type="entry name" value="PENTATRICOPEPTIDE REPEAT-CONTAINING PROTEIN"/>
    <property type="match status" value="1"/>
</dbReference>
<dbReference type="GO" id="GO:0003723">
    <property type="term" value="F:RNA binding"/>
    <property type="evidence" value="ECO:0007669"/>
    <property type="project" value="InterPro"/>
</dbReference>
<feature type="repeat" description="PPR" evidence="2">
    <location>
        <begin position="204"/>
        <end position="238"/>
    </location>
</feature>
<dbReference type="Proteomes" id="UP000593578">
    <property type="component" value="Unassembled WGS sequence"/>
</dbReference>
<dbReference type="FunFam" id="1.25.40.10:FF:000921">
    <property type="entry name" value="Pentatricopeptide repeat-containing protein At5g48910"/>
    <property type="match status" value="1"/>
</dbReference>
<keyword evidence="1" id="KW-0677">Repeat</keyword>
<evidence type="ECO:0000313" key="4">
    <source>
        <dbReference type="EMBL" id="MBA0591155.1"/>
    </source>
</evidence>
<sequence>MMSRASLVVERKILRLLHGQKTRCNLRQIHAHFICQCLHQSNQILSHFVSVCGHLNKMDYANLVFLQTHNPNILLFNSMIKGYSLNGPFEEAVTLFSLMKAHGIFPDEYTFSPLLKACSGLCDVRIGQCIHGEVLRSGFELFGSVQVGVLELYSSSGRMEEAKKVFDGMSKRDVIIWNLMIRGFCKRGDVDLGLSLFRQMSERSVVSWNSMISYLAQSGRHSEALELFHEMRELGFQPDEATVVIVLPICAHLGDVNIGQWIHSYAESSKLYRNVISVGNALVDFYSKGGNLETALQVFKDMPCKNVVSWNTMISGLAFNGRGELGVELFEEMINNGERPNDATFIGVLTCCTHAGLLEKGQELLDLMSKNYHIDPKLEHYGCMVDLLSRGGCVRMAYDLIRSMHIQPNATLWGSLLSACRTYGELELAELAVKELINLEPWNSGNYVLLSNIYAEEGRWDEVEEIRVLMREKSVKKAVGQSMTGYKNIPYLITFIDAARTNDIEKIDFRIAIDCNFLAIKMPPTVFQCQKLLAVKAKMERKSCCGSRNYVCTPKKEAMVTPKKEEDVKPDITKGGHHAAPVPVPAAVVKIPKKEENETVSVKNEASKPNVGCGGCN</sequence>
<protein>
    <submittedName>
        <fullName evidence="4">Uncharacterized protein</fullName>
    </submittedName>
</protein>
<accession>A0A7J8PPE0</accession>
<dbReference type="PANTHER" id="PTHR47926">
    <property type="entry name" value="PENTATRICOPEPTIDE REPEAT-CONTAINING PROTEIN"/>
    <property type="match status" value="1"/>
</dbReference>
<name>A0A7J8PPE0_GOSRA</name>
<dbReference type="PROSITE" id="PS51375">
    <property type="entry name" value="PPR"/>
    <property type="match status" value="4"/>
</dbReference>
<dbReference type="InterPro" id="IPR011990">
    <property type="entry name" value="TPR-like_helical_dom_sf"/>
</dbReference>
<dbReference type="GO" id="GO:0009451">
    <property type="term" value="P:RNA modification"/>
    <property type="evidence" value="ECO:0007669"/>
    <property type="project" value="InterPro"/>
</dbReference>
<evidence type="ECO:0000256" key="3">
    <source>
        <dbReference type="SAM" id="MobiDB-lite"/>
    </source>
</evidence>
<organism evidence="4 5">
    <name type="scientific">Gossypium raimondii</name>
    <name type="common">Peruvian cotton</name>
    <name type="synonym">Gossypium klotzschianum subsp. raimondii</name>
    <dbReference type="NCBI Taxonomy" id="29730"/>
    <lineage>
        <taxon>Eukaryota</taxon>
        <taxon>Viridiplantae</taxon>
        <taxon>Streptophyta</taxon>
        <taxon>Embryophyta</taxon>
        <taxon>Tracheophyta</taxon>
        <taxon>Spermatophyta</taxon>
        <taxon>Magnoliopsida</taxon>
        <taxon>eudicotyledons</taxon>
        <taxon>Gunneridae</taxon>
        <taxon>Pentapetalae</taxon>
        <taxon>rosids</taxon>
        <taxon>malvids</taxon>
        <taxon>Malvales</taxon>
        <taxon>Malvaceae</taxon>
        <taxon>Malvoideae</taxon>
        <taxon>Gossypium</taxon>
    </lineage>
</organism>
<feature type="repeat" description="PPR" evidence="2">
    <location>
        <begin position="173"/>
        <end position="203"/>
    </location>
</feature>
<dbReference type="Pfam" id="PF12854">
    <property type="entry name" value="PPR_1"/>
    <property type="match status" value="1"/>
</dbReference>
<dbReference type="Pfam" id="PF20431">
    <property type="entry name" value="E_motif"/>
    <property type="match status" value="1"/>
</dbReference>
<dbReference type="Pfam" id="PF01535">
    <property type="entry name" value="PPR"/>
    <property type="match status" value="1"/>
</dbReference>